<protein>
    <submittedName>
        <fullName evidence="2">Tetraspanin</fullName>
    </submittedName>
</protein>
<feature type="transmembrane region" description="Helical" evidence="1">
    <location>
        <begin position="80"/>
        <end position="102"/>
    </location>
</feature>
<evidence type="ECO:0000313" key="2">
    <source>
        <dbReference type="EMBL" id="KAJ7197226.1"/>
    </source>
</evidence>
<feature type="transmembrane region" description="Helical" evidence="1">
    <location>
        <begin position="185"/>
        <end position="203"/>
    </location>
</feature>
<feature type="transmembrane region" description="Helical" evidence="1">
    <location>
        <begin position="46"/>
        <end position="68"/>
    </location>
</feature>
<dbReference type="EMBL" id="JARJCW010000079">
    <property type="protein sequence ID" value="KAJ7197226.1"/>
    <property type="molecule type" value="Genomic_DNA"/>
</dbReference>
<accession>A0AAD6UXQ8</accession>
<sequence length="225" mass="25024">MPSKALMGVWAFIDFLLLAAGGMTIALSIVWRKPDILMNMAISSEFLTAGMVLGIALCLTFLVSLGAVVQRNHVTIGFVILNYLLIVDAIIVVVVGSLIWFFSLRQRNEFQAKWIALSSSDRITLQDQFHCCGYFNATDHPEFGGQFCQNSTFANSLAVNNTANFCVTPVTQFTDYALENTFTTIYGYMSVVLSLIICSVCVIKKREEEERFKKIDAKRGGRGFV</sequence>
<keyword evidence="1" id="KW-1133">Transmembrane helix</keyword>
<reference evidence="2" key="1">
    <citation type="submission" date="2023-03" db="EMBL/GenBank/DDBJ databases">
        <title>Massive genome expansion in bonnet fungi (Mycena s.s.) driven by repeated elements and novel gene families across ecological guilds.</title>
        <authorList>
            <consortium name="Lawrence Berkeley National Laboratory"/>
            <person name="Harder C.B."/>
            <person name="Miyauchi S."/>
            <person name="Viragh M."/>
            <person name="Kuo A."/>
            <person name="Thoen E."/>
            <person name="Andreopoulos B."/>
            <person name="Lu D."/>
            <person name="Skrede I."/>
            <person name="Drula E."/>
            <person name="Henrissat B."/>
            <person name="Morin E."/>
            <person name="Kohler A."/>
            <person name="Barry K."/>
            <person name="LaButti K."/>
            <person name="Morin E."/>
            <person name="Salamov A."/>
            <person name="Lipzen A."/>
            <person name="Mereny Z."/>
            <person name="Hegedus B."/>
            <person name="Baldrian P."/>
            <person name="Stursova M."/>
            <person name="Weitz H."/>
            <person name="Taylor A."/>
            <person name="Grigoriev I.V."/>
            <person name="Nagy L.G."/>
            <person name="Martin F."/>
            <person name="Kauserud H."/>
        </authorList>
    </citation>
    <scope>NUCLEOTIDE SEQUENCE</scope>
    <source>
        <strain evidence="2">9144</strain>
    </source>
</reference>
<gene>
    <name evidence="2" type="ORF">GGX14DRAFT_668673</name>
</gene>
<proteinExistence type="predicted"/>
<evidence type="ECO:0000313" key="3">
    <source>
        <dbReference type="Proteomes" id="UP001219525"/>
    </source>
</evidence>
<feature type="transmembrane region" description="Helical" evidence="1">
    <location>
        <begin position="7"/>
        <end position="31"/>
    </location>
</feature>
<organism evidence="2 3">
    <name type="scientific">Mycena pura</name>
    <dbReference type="NCBI Taxonomy" id="153505"/>
    <lineage>
        <taxon>Eukaryota</taxon>
        <taxon>Fungi</taxon>
        <taxon>Dikarya</taxon>
        <taxon>Basidiomycota</taxon>
        <taxon>Agaricomycotina</taxon>
        <taxon>Agaricomycetes</taxon>
        <taxon>Agaricomycetidae</taxon>
        <taxon>Agaricales</taxon>
        <taxon>Marasmiineae</taxon>
        <taxon>Mycenaceae</taxon>
        <taxon>Mycena</taxon>
    </lineage>
</organism>
<keyword evidence="1" id="KW-0472">Membrane</keyword>
<name>A0AAD6UXQ8_9AGAR</name>
<evidence type="ECO:0000256" key="1">
    <source>
        <dbReference type="SAM" id="Phobius"/>
    </source>
</evidence>
<keyword evidence="3" id="KW-1185">Reference proteome</keyword>
<dbReference type="AlphaFoldDB" id="A0AAD6UXQ8"/>
<dbReference type="Proteomes" id="UP001219525">
    <property type="component" value="Unassembled WGS sequence"/>
</dbReference>
<keyword evidence="1" id="KW-0812">Transmembrane</keyword>
<comment type="caution">
    <text evidence="2">The sequence shown here is derived from an EMBL/GenBank/DDBJ whole genome shotgun (WGS) entry which is preliminary data.</text>
</comment>